<sequence length="250" mass="27011">MKLLSVAFLAALAILARASAKKRQTTHTACIPQDIVYMVDSSSYVGTNNFLQELSFIKNNLRYYNLSPQCTRISVVTYSSGVYNQFYLNQYHSQQELYNAIDAIQYKAGGTNTGNVINWVNSNSFTAANGGRVGVPHYAVWVGGSSGANPSQTVEAAATARNAGMMFFSVGVGNGVNNGELRGMTGTCMQQADIAFLVDGSGSIGSTNFLKLENFVKDVVGKLDVGANKVHVSVTQFSNYPKQEFPLNMH</sequence>
<dbReference type="PROSITE" id="PS50234">
    <property type="entry name" value="VWFA"/>
    <property type="match status" value="1"/>
</dbReference>
<dbReference type="SMART" id="SM00327">
    <property type="entry name" value="VWA"/>
    <property type="match status" value="1"/>
</dbReference>
<keyword evidence="4" id="KW-1185">Reference proteome</keyword>
<evidence type="ECO:0000256" key="1">
    <source>
        <dbReference type="SAM" id="SignalP"/>
    </source>
</evidence>
<dbReference type="Pfam" id="PF00092">
    <property type="entry name" value="VWA"/>
    <property type="match status" value="2"/>
</dbReference>
<dbReference type="InterPro" id="IPR002035">
    <property type="entry name" value="VWF_A"/>
</dbReference>
<dbReference type="EMBL" id="CP111019">
    <property type="protein sequence ID" value="WAR12447.1"/>
    <property type="molecule type" value="Genomic_DNA"/>
</dbReference>
<dbReference type="InterPro" id="IPR050525">
    <property type="entry name" value="ECM_Assembly_Org"/>
</dbReference>
<dbReference type="PRINTS" id="PR00453">
    <property type="entry name" value="VWFADOMAIN"/>
</dbReference>
<feature type="signal peptide" evidence="1">
    <location>
        <begin position="1"/>
        <end position="20"/>
    </location>
</feature>
<evidence type="ECO:0000313" key="4">
    <source>
        <dbReference type="Proteomes" id="UP001164746"/>
    </source>
</evidence>
<evidence type="ECO:0000259" key="2">
    <source>
        <dbReference type="PROSITE" id="PS50234"/>
    </source>
</evidence>
<accession>A0ABY7EU37</accession>
<organism evidence="3 4">
    <name type="scientific">Mya arenaria</name>
    <name type="common">Soft-shell clam</name>
    <dbReference type="NCBI Taxonomy" id="6604"/>
    <lineage>
        <taxon>Eukaryota</taxon>
        <taxon>Metazoa</taxon>
        <taxon>Spiralia</taxon>
        <taxon>Lophotrochozoa</taxon>
        <taxon>Mollusca</taxon>
        <taxon>Bivalvia</taxon>
        <taxon>Autobranchia</taxon>
        <taxon>Heteroconchia</taxon>
        <taxon>Euheterodonta</taxon>
        <taxon>Imparidentia</taxon>
        <taxon>Neoheterodontei</taxon>
        <taxon>Myida</taxon>
        <taxon>Myoidea</taxon>
        <taxon>Myidae</taxon>
        <taxon>Mya</taxon>
    </lineage>
</organism>
<dbReference type="PANTHER" id="PTHR24020:SF20">
    <property type="entry name" value="PH DOMAIN-CONTAINING PROTEIN"/>
    <property type="match status" value="1"/>
</dbReference>
<reference evidence="3" key="1">
    <citation type="submission" date="2022-11" db="EMBL/GenBank/DDBJ databases">
        <title>Centuries of genome instability and evolution in soft-shell clam transmissible cancer (bioRxiv).</title>
        <authorList>
            <person name="Hart S.F.M."/>
            <person name="Yonemitsu M.A."/>
            <person name="Giersch R.M."/>
            <person name="Beal B.F."/>
            <person name="Arriagada G."/>
            <person name="Davis B.W."/>
            <person name="Ostrander E.A."/>
            <person name="Goff S.P."/>
            <person name="Metzger M.J."/>
        </authorList>
    </citation>
    <scope>NUCLEOTIDE SEQUENCE</scope>
    <source>
        <strain evidence="3">MELC-2E11</strain>
        <tissue evidence="3">Siphon/mantle</tissue>
    </source>
</reference>
<dbReference type="Gene3D" id="3.40.50.410">
    <property type="entry name" value="von Willebrand factor, type A domain"/>
    <property type="match status" value="2"/>
</dbReference>
<gene>
    <name evidence="3" type="ORF">MAR_026627</name>
</gene>
<feature type="domain" description="VWFA" evidence="2">
    <location>
        <begin position="34"/>
        <end position="219"/>
    </location>
</feature>
<dbReference type="SUPFAM" id="SSF53300">
    <property type="entry name" value="vWA-like"/>
    <property type="match status" value="2"/>
</dbReference>
<dbReference type="Proteomes" id="UP001164746">
    <property type="component" value="Chromosome 8"/>
</dbReference>
<feature type="chain" id="PRO_5047116025" evidence="1">
    <location>
        <begin position="21"/>
        <end position="250"/>
    </location>
</feature>
<name>A0ABY7EU37_MYAAR</name>
<proteinExistence type="predicted"/>
<protein>
    <submittedName>
        <fullName evidence="3">CO6A4-like protein</fullName>
    </submittedName>
</protein>
<dbReference type="InterPro" id="IPR036465">
    <property type="entry name" value="vWFA_dom_sf"/>
</dbReference>
<dbReference type="PANTHER" id="PTHR24020">
    <property type="entry name" value="COLLAGEN ALPHA"/>
    <property type="match status" value="1"/>
</dbReference>
<keyword evidence="1" id="KW-0732">Signal</keyword>
<evidence type="ECO:0000313" key="3">
    <source>
        <dbReference type="EMBL" id="WAR12447.1"/>
    </source>
</evidence>